<evidence type="ECO:0000256" key="5">
    <source>
        <dbReference type="ARBA" id="ARBA00023316"/>
    </source>
</evidence>
<proteinExistence type="predicted"/>
<dbReference type="PANTHER" id="PTHR30582:SF2">
    <property type="entry name" value="L,D-TRANSPEPTIDASE YCIB-RELATED"/>
    <property type="match status" value="1"/>
</dbReference>
<reference evidence="8" key="1">
    <citation type="journal article" date="2021" name="PeerJ">
        <title>Extensive microbial diversity within the chicken gut microbiome revealed by metagenomics and culture.</title>
        <authorList>
            <person name="Gilroy R."/>
            <person name="Ravi A."/>
            <person name="Getino M."/>
            <person name="Pursley I."/>
            <person name="Horton D.L."/>
            <person name="Alikhan N.F."/>
            <person name="Baker D."/>
            <person name="Gharbi K."/>
            <person name="Hall N."/>
            <person name="Watson M."/>
            <person name="Adriaenssens E.M."/>
            <person name="Foster-Nyarko E."/>
            <person name="Jarju S."/>
            <person name="Secka A."/>
            <person name="Antonio M."/>
            <person name="Oren A."/>
            <person name="Chaudhuri R.R."/>
            <person name="La Ragione R."/>
            <person name="Hildebrand F."/>
            <person name="Pallen M.J."/>
        </authorList>
    </citation>
    <scope>NUCLEOTIDE SEQUENCE</scope>
    <source>
        <strain evidence="8">6627</strain>
    </source>
</reference>
<keyword evidence="3 6" id="KW-0133">Cell shape</keyword>
<comment type="caution">
    <text evidence="8">The sequence shown here is derived from an EMBL/GenBank/DDBJ whole genome shotgun (WGS) entry which is preliminary data.</text>
</comment>
<evidence type="ECO:0000313" key="8">
    <source>
        <dbReference type="EMBL" id="HIX01312.1"/>
    </source>
</evidence>
<dbReference type="GO" id="GO:0071555">
    <property type="term" value="P:cell wall organization"/>
    <property type="evidence" value="ECO:0007669"/>
    <property type="project" value="UniProtKB-UniRule"/>
</dbReference>
<dbReference type="PROSITE" id="PS52029">
    <property type="entry name" value="LD_TPASE"/>
    <property type="match status" value="1"/>
</dbReference>
<evidence type="ECO:0000256" key="6">
    <source>
        <dbReference type="PROSITE-ProRule" id="PRU01373"/>
    </source>
</evidence>
<dbReference type="GO" id="GO:0071972">
    <property type="term" value="F:peptidoglycan L,D-transpeptidase activity"/>
    <property type="evidence" value="ECO:0007669"/>
    <property type="project" value="TreeGrafter"/>
</dbReference>
<dbReference type="InterPro" id="IPR005490">
    <property type="entry name" value="LD_TPept_cat_dom"/>
</dbReference>
<evidence type="ECO:0000259" key="7">
    <source>
        <dbReference type="PROSITE" id="PS52029"/>
    </source>
</evidence>
<keyword evidence="5 6" id="KW-0961">Cell wall biogenesis/degradation</keyword>
<gene>
    <name evidence="8" type="ORF">H9861_00950</name>
</gene>
<protein>
    <submittedName>
        <fullName evidence="8">L,D-transpeptidase</fullName>
    </submittedName>
</protein>
<feature type="active site" description="Proton donor/acceptor" evidence="6">
    <location>
        <position position="105"/>
    </location>
</feature>
<dbReference type="Proteomes" id="UP000823963">
    <property type="component" value="Unassembled WGS sequence"/>
</dbReference>
<keyword evidence="2" id="KW-0808">Transferase</keyword>
<evidence type="ECO:0000256" key="3">
    <source>
        <dbReference type="ARBA" id="ARBA00022960"/>
    </source>
</evidence>
<reference evidence="8" key="2">
    <citation type="submission" date="2021-04" db="EMBL/GenBank/DDBJ databases">
        <authorList>
            <person name="Gilroy R."/>
        </authorList>
    </citation>
    <scope>NUCLEOTIDE SEQUENCE</scope>
    <source>
        <strain evidence="8">6627</strain>
    </source>
</reference>
<dbReference type="GO" id="GO:0005576">
    <property type="term" value="C:extracellular region"/>
    <property type="evidence" value="ECO:0007669"/>
    <property type="project" value="TreeGrafter"/>
</dbReference>
<keyword evidence="4 6" id="KW-0573">Peptidoglycan synthesis</keyword>
<dbReference type="Gene3D" id="2.40.440.10">
    <property type="entry name" value="L,D-transpeptidase catalytic domain-like"/>
    <property type="match status" value="1"/>
</dbReference>
<evidence type="ECO:0000256" key="4">
    <source>
        <dbReference type="ARBA" id="ARBA00022984"/>
    </source>
</evidence>
<evidence type="ECO:0000256" key="2">
    <source>
        <dbReference type="ARBA" id="ARBA00022679"/>
    </source>
</evidence>
<comment type="pathway">
    <text evidence="1 6">Cell wall biogenesis; peptidoglycan biosynthesis.</text>
</comment>
<dbReference type="PANTHER" id="PTHR30582">
    <property type="entry name" value="L,D-TRANSPEPTIDASE"/>
    <property type="match status" value="1"/>
</dbReference>
<name>A0A9D1UVP7_9LACO</name>
<dbReference type="AlphaFoldDB" id="A0A9D1UVP7"/>
<dbReference type="GO" id="GO:0018104">
    <property type="term" value="P:peptidoglycan-protein cross-linking"/>
    <property type="evidence" value="ECO:0007669"/>
    <property type="project" value="TreeGrafter"/>
</dbReference>
<dbReference type="GO" id="GO:0016740">
    <property type="term" value="F:transferase activity"/>
    <property type="evidence" value="ECO:0007669"/>
    <property type="project" value="UniProtKB-KW"/>
</dbReference>
<dbReference type="InterPro" id="IPR038063">
    <property type="entry name" value="Transpep_catalytic_dom"/>
</dbReference>
<evidence type="ECO:0000313" key="9">
    <source>
        <dbReference type="Proteomes" id="UP000823963"/>
    </source>
</evidence>
<organism evidence="8 9">
    <name type="scientific">Candidatus Ligilactobacillus excrementigallinarum</name>
    <dbReference type="NCBI Taxonomy" id="2838641"/>
    <lineage>
        <taxon>Bacteria</taxon>
        <taxon>Bacillati</taxon>
        <taxon>Bacillota</taxon>
        <taxon>Bacilli</taxon>
        <taxon>Lactobacillales</taxon>
        <taxon>Lactobacillaceae</taxon>
        <taxon>Ligilactobacillus</taxon>
    </lineage>
</organism>
<feature type="domain" description="L,D-TPase catalytic" evidence="7">
    <location>
        <begin position="25"/>
        <end position="156"/>
    </location>
</feature>
<dbReference type="GO" id="GO:0008360">
    <property type="term" value="P:regulation of cell shape"/>
    <property type="evidence" value="ECO:0007669"/>
    <property type="project" value="UniProtKB-UniRule"/>
</dbReference>
<dbReference type="CDD" id="cd16913">
    <property type="entry name" value="YkuD_like"/>
    <property type="match status" value="1"/>
</dbReference>
<feature type="active site" description="Nucleophile" evidence="6">
    <location>
        <position position="132"/>
    </location>
</feature>
<evidence type="ECO:0000256" key="1">
    <source>
        <dbReference type="ARBA" id="ARBA00004752"/>
    </source>
</evidence>
<sequence length="157" mass="18126">MRTPINWKEPSEVKPYPDLNKVSDFWVKVKLKKNRTYLMSGNKVIYTMYSSGGMYHDQNGKKVSDTPTGTFHIQKERGDEFFNQSLNEGAKYWVSWKDHGVYLFHSVPTLEDGKFNIPEAEKLGKEPASHGCIRLSVPDAKWMMEHLKEGTKVVIEN</sequence>
<dbReference type="SUPFAM" id="SSF141523">
    <property type="entry name" value="L,D-transpeptidase catalytic domain-like"/>
    <property type="match status" value="1"/>
</dbReference>
<dbReference type="EMBL" id="DXFP01000007">
    <property type="protein sequence ID" value="HIX01312.1"/>
    <property type="molecule type" value="Genomic_DNA"/>
</dbReference>
<dbReference type="InterPro" id="IPR050979">
    <property type="entry name" value="LD-transpeptidase"/>
</dbReference>
<accession>A0A9D1UVP7</accession>
<dbReference type="Pfam" id="PF03734">
    <property type="entry name" value="YkuD"/>
    <property type="match status" value="1"/>
</dbReference>